<comment type="caution">
    <text evidence="3">The sequence shown here is derived from an EMBL/GenBank/DDBJ whole genome shotgun (WGS) entry which is preliminary data.</text>
</comment>
<dbReference type="EMBL" id="AZIL01002355">
    <property type="protein sequence ID" value="EWM21835.1"/>
    <property type="molecule type" value="Genomic_DNA"/>
</dbReference>
<feature type="region of interest" description="Disordered" evidence="1">
    <location>
        <begin position="603"/>
        <end position="631"/>
    </location>
</feature>
<dbReference type="GO" id="GO:0097367">
    <property type="term" value="F:carbohydrate derivative binding"/>
    <property type="evidence" value="ECO:0007669"/>
    <property type="project" value="InterPro"/>
</dbReference>
<dbReference type="GO" id="GO:1901135">
    <property type="term" value="P:carbohydrate derivative metabolic process"/>
    <property type="evidence" value="ECO:0007669"/>
    <property type="project" value="InterPro"/>
</dbReference>
<dbReference type="AlphaFoldDB" id="W7T4A1"/>
<evidence type="ECO:0000256" key="1">
    <source>
        <dbReference type="SAM" id="MobiDB-lite"/>
    </source>
</evidence>
<dbReference type="PROSITE" id="PS51464">
    <property type="entry name" value="SIS"/>
    <property type="match status" value="1"/>
</dbReference>
<dbReference type="PANTHER" id="PTHR38418:SF2">
    <property type="entry name" value="SUGAR ISOMERASE, KPSF_GUTQ (AFU_ORTHOLOGUE AFUA_6G08860)"/>
    <property type="match status" value="1"/>
</dbReference>
<dbReference type="InterPro" id="IPR029056">
    <property type="entry name" value="Ribokinase-like"/>
</dbReference>
<dbReference type="OrthoDB" id="415590at2759"/>
<dbReference type="PANTHER" id="PTHR38418">
    <property type="entry name" value="SUGAR ISOMERASE, KPSF/GUTQ (AFU_ORTHOLOGUE AFUA_6G08860)"/>
    <property type="match status" value="1"/>
</dbReference>
<dbReference type="Pfam" id="PF01380">
    <property type="entry name" value="SIS"/>
    <property type="match status" value="1"/>
</dbReference>
<dbReference type="InterPro" id="IPR046348">
    <property type="entry name" value="SIS_dom_sf"/>
</dbReference>
<evidence type="ECO:0000313" key="4">
    <source>
        <dbReference type="Proteomes" id="UP000019335"/>
    </source>
</evidence>
<gene>
    <name evidence="3" type="ORF">Naga_100051g33</name>
</gene>
<evidence type="ECO:0000259" key="2">
    <source>
        <dbReference type="PROSITE" id="PS51464"/>
    </source>
</evidence>
<accession>W7T4A1</accession>
<dbReference type="GO" id="GO:0016853">
    <property type="term" value="F:isomerase activity"/>
    <property type="evidence" value="ECO:0007669"/>
    <property type="project" value="UniProtKB-KW"/>
</dbReference>
<dbReference type="SUPFAM" id="SSF53697">
    <property type="entry name" value="SIS domain"/>
    <property type="match status" value="1"/>
</dbReference>
<evidence type="ECO:0000313" key="3">
    <source>
        <dbReference type="EMBL" id="EWM21835.1"/>
    </source>
</evidence>
<reference evidence="3 4" key="1">
    <citation type="journal article" date="2014" name="Mol. Plant">
        <title>Chromosome Scale Genome Assembly and Transcriptome Profiling of Nannochloropsis gaditana in Nitrogen Depletion.</title>
        <authorList>
            <person name="Corteggiani Carpinelli E."/>
            <person name="Telatin A."/>
            <person name="Vitulo N."/>
            <person name="Forcato C."/>
            <person name="D'Angelo M."/>
            <person name="Schiavon R."/>
            <person name="Vezzi A."/>
            <person name="Giacometti G.M."/>
            <person name="Morosinotto T."/>
            <person name="Valle G."/>
        </authorList>
    </citation>
    <scope>NUCLEOTIDE SEQUENCE [LARGE SCALE GENOMIC DNA]</scope>
    <source>
        <strain evidence="3 4">B-31</strain>
    </source>
</reference>
<name>W7T4A1_9STRA</name>
<dbReference type="Gene3D" id="3.40.1190.20">
    <property type="match status" value="1"/>
</dbReference>
<keyword evidence="3" id="KW-0413">Isomerase</keyword>
<feature type="domain" description="SIS" evidence="2">
    <location>
        <begin position="444"/>
        <end position="590"/>
    </location>
</feature>
<dbReference type="InterPro" id="IPR011611">
    <property type="entry name" value="PfkB_dom"/>
</dbReference>
<dbReference type="InterPro" id="IPR001347">
    <property type="entry name" value="SIS_dom"/>
</dbReference>
<sequence length="631" mass="64931">MAASRAAAALQPRGPTSKLVLGCGSNVVDKFYPIRRWPKEGTKGYFLDESICSARVVGGVTLNHLVWARALGTPTGLLALQGTDENGVAIRQTLDDVGVDTSAIRVSEKFSTSLSHIFPSPGAERTILMAPASTANLDAKTMELEFGSVIRRRASMITTEISQVPLSGVLFLLHAARDAGFPSLLDVDISPEVALGPAQLGSSAELIECVTSASMVKLTAEAAEEVLGLVNPKLNGQTERSLEGLAQQLAEALHARLCVVTDGSRGLALALGRRKAQDQTSGSGGRRKAVHPVLVPGLKGISLVDFTGAGDAAFGAMVASLHAQGFPETADGLLSMGKVAAAAGAACVEVKGALPHPQKSVARVLQLAPEAQPLADAAALLDMGVSPSPDSTLSEAATALVAGVKQRSPSVQAYARSLEEDVRALRTLSAGLALHEKEDTIARVVELLAAAHTTTSKKTHIYTSGIGKSGLVAARLASSLRSISIRSSHVPATEFVHGDLGSLSRGDVLVCLSTSGRTSELIDVTRRVRAKGVDVIAMTANAASPLAQLADVHLHAKSAEPLGKVPARSIVVQEAVSNAIISAIAQATSLTMAQFLDNHPGGSIGQSSLATPSSTTTAPAARASSSSPSPP</sequence>
<dbReference type="Pfam" id="PF00294">
    <property type="entry name" value="PfkB"/>
    <property type="match status" value="1"/>
</dbReference>
<keyword evidence="4" id="KW-1185">Reference proteome</keyword>
<protein>
    <submittedName>
        <fullName evidence="3">Arabinose 5-phosphate isomerase</fullName>
    </submittedName>
</protein>
<dbReference type="Gene3D" id="3.40.50.10490">
    <property type="entry name" value="Glucose-6-phosphate isomerase like protein, domain 1"/>
    <property type="match status" value="1"/>
</dbReference>
<proteinExistence type="predicted"/>
<feature type="compositionally biased region" description="Low complexity" evidence="1">
    <location>
        <begin position="607"/>
        <end position="631"/>
    </location>
</feature>
<organism evidence="3 4">
    <name type="scientific">Nannochloropsis gaditana</name>
    <dbReference type="NCBI Taxonomy" id="72520"/>
    <lineage>
        <taxon>Eukaryota</taxon>
        <taxon>Sar</taxon>
        <taxon>Stramenopiles</taxon>
        <taxon>Ochrophyta</taxon>
        <taxon>Eustigmatophyceae</taxon>
        <taxon>Eustigmatales</taxon>
        <taxon>Monodopsidaceae</taxon>
        <taxon>Nannochloropsis</taxon>
    </lineage>
</organism>
<dbReference type="SUPFAM" id="SSF53613">
    <property type="entry name" value="Ribokinase-like"/>
    <property type="match status" value="1"/>
</dbReference>
<dbReference type="Proteomes" id="UP000019335">
    <property type="component" value="Unassembled WGS sequence"/>
</dbReference>